<feature type="transmembrane region" description="Helical" evidence="1">
    <location>
        <begin position="33"/>
        <end position="51"/>
    </location>
</feature>
<evidence type="ECO:0000313" key="2">
    <source>
        <dbReference type="EMBL" id="XDQ59599.1"/>
    </source>
</evidence>
<protein>
    <submittedName>
        <fullName evidence="2">Uncharacterized protein</fullName>
    </submittedName>
</protein>
<dbReference type="EMBL" id="CP163440">
    <property type="protein sequence ID" value="XDQ59599.1"/>
    <property type="molecule type" value="Genomic_DNA"/>
</dbReference>
<evidence type="ECO:0000256" key="1">
    <source>
        <dbReference type="SAM" id="Phobius"/>
    </source>
</evidence>
<dbReference type="RefSeq" id="WP_369254194.1">
    <property type="nucleotide sequence ID" value="NZ_CP163440.1"/>
</dbReference>
<reference evidence="2" key="1">
    <citation type="submission" date="2024-07" db="EMBL/GenBank/DDBJ databases">
        <authorList>
            <person name="Yu S.T."/>
        </authorList>
    </citation>
    <scope>NUCLEOTIDE SEQUENCE</scope>
    <source>
        <strain evidence="2">R35</strain>
    </source>
</reference>
<sequence>MPRWLFVVAGIVAVINVMIEATAASNVFVRVLAILLLVVTGFFAGTLFHLVKGRRNSSAAAPEA</sequence>
<accession>A0AB39S2L5</accession>
<keyword evidence="1" id="KW-0472">Membrane</keyword>
<dbReference type="AlphaFoldDB" id="A0AB39S2L5"/>
<proteinExistence type="predicted"/>
<name>A0AB39S2L5_9ACTN</name>
<gene>
    <name evidence="2" type="ORF">AB5J50_01615</name>
</gene>
<keyword evidence="1" id="KW-1133">Transmembrane helix</keyword>
<keyword evidence="1" id="KW-0812">Transmembrane</keyword>
<organism evidence="2">
    <name type="scientific">Streptomyces sp. R35</name>
    <dbReference type="NCBI Taxonomy" id="3238630"/>
    <lineage>
        <taxon>Bacteria</taxon>
        <taxon>Bacillati</taxon>
        <taxon>Actinomycetota</taxon>
        <taxon>Actinomycetes</taxon>
        <taxon>Kitasatosporales</taxon>
        <taxon>Streptomycetaceae</taxon>
        <taxon>Streptomyces</taxon>
    </lineage>
</organism>